<comment type="function">
    <text evidence="4">Catalyzes the irreversible transfer of a propylamine group from the amino donor S-adenosylmethioninamine (decarboxy-AdoMet) to putrescine (1,4-diaminobutane) to yield spermidine.</text>
</comment>
<dbReference type="GO" id="GO:0008295">
    <property type="term" value="P:spermidine biosynthetic process"/>
    <property type="evidence" value="ECO:0007669"/>
    <property type="project" value="UniProtKB-UniRule"/>
</dbReference>
<evidence type="ECO:0000256" key="4">
    <source>
        <dbReference type="HAMAP-Rule" id="MF_00198"/>
    </source>
</evidence>
<comment type="catalytic activity">
    <reaction evidence="4">
        <text>S-adenosyl 3-(methylsulfanyl)propylamine + putrescine = S-methyl-5'-thioadenosine + spermidine + H(+)</text>
        <dbReference type="Rhea" id="RHEA:12721"/>
        <dbReference type="ChEBI" id="CHEBI:15378"/>
        <dbReference type="ChEBI" id="CHEBI:17509"/>
        <dbReference type="ChEBI" id="CHEBI:57443"/>
        <dbReference type="ChEBI" id="CHEBI:57834"/>
        <dbReference type="ChEBI" id="CHEBI:326268"/>
        <dbReference type="EC" id="2.5.1.16"/>
    </reaction>
</comment>
<dbReference type="GO" id="GO:0005886">
    <property type="term" value="C:plasma membrane"/>
    <property type="evidence" value="ECO:0007669"/>
    <property type="project" value="UniProtKB-SubCell"/>
</dbReference>
<evidence type="ECO:0000313" key="8">
    <source>
        <dbReference type="EMBL" id="GGU65578.1"/>
    </source>
</evidence>
<feature type="transmembrane region" description="Helical" evidence="4">
    <location>
        <begin position="86"/>
        <end position="103"/>
    </location>
</feature>
<dbReference type="Gene3D" id="3.40.50.150">
    <property type="entry name" value="Vaccinia Virus protein VP39"/>
    <property type="match status" value="1"/>
</dbReference>
<comment type="caution">
    <text evidence="8">The sequence shown here is derived from an EMBL/GenBank/DDBJ whole genome shotgun (WGS) entry which is preliminary data.</text>
</comment>
<keyword evidence="4" id="KW-0745">Spermidine biosynthesis</keyword>
<feature type="binding site" evidence="4">
    <location>
        <position position="360"/>
    </location>
    <ligand>
        <name>S-methyl-5'-thioadenosine</name>
        <dbReference type="ChEBI" id="CHEBI:17509"/>
    </ligand>
</feature>
<feature type="region of interest" description="Disordered" evidence="6">
    <location>
        <begin position="1"/>
        <end position="28"/>
    </location>
</feature>
<keyword evidence="2 4" id="KW-0808">Transferase</keyword>
<dbReference type="Proteomes" id="UP000610124">
    <property type="component" value="Unassembled WGS sequence"/>
</dbReference>
<feature type="transmembrane region" description="Helical" evidence="4">
    <location>
        <begin position="212"/>
        <end position="230"/>
    </location>
</feature>
<evidence type="ECO:0000256" key="1">
    <source>
        <dbReference type="ARBA" id="ARBA00007867"/>
    </source>
</evidence>
<keyword evidence="4" id="KW-0472">Membrane</keyword>
<protein>
    <recommendedName>
        <fullName evidence="4">Polyamine aminopropyltransferase</fullName>
    </recommendedName>
    <alternativeName>
        <fullName evidence="4">Putrescine aminopropyltransferase</fullName>
        <shortName evidence="4">PAPT</shortName>
    </alternativeName>
    <alternativeName>
        <fullName evidence="4">Spermidine synthase</fullName>
        <shortName evidence="4">SPDS</shortName>
        <shortName evidence="4">SPDSY</shortName>
        <ecNumber evidence="4">2.5.1.16</ecNumber>
    </alternativeName>
</protein>
<dbReference type="AlphaFoldDB" id="A0A8H9HKD8"/>
<dbReference type="InterPro" id="IPR029063">
    <property type="entry name" value="SAM-dependent_MTases_sf"/>
</dbReference>
<dbReference type="InterPro" id="IPR030374">
    <property type="entry name" value="PABS"/>
</dbReference>
<sequence length="555" mass="58189">MFVINHPAGPPAHPQVDLDDGTPPLPGRSLIPLPARRRSRLRSRPRLARLAVLLAAFVCAACGLVYELELVALGDYLLGDTVTQTSVVLSVMVFAMGLGSLLAKRLTRRPATAFALVECALALTGGLSVLALYSCWAWIGRYQAAMVGLTCLIGILIGAEIPLLMTLIQRIRREDAGRAVADLFAADYVGALIGGLAFPFLMLPRLGPGDGALLTGAVNAVAGAAVVLWLFREEPAPRIRRLLWGGCTLVLAVLAAAAVGSDRIEHAARHALYGDQVRYATRSRYQEIVLTGPADGPLRLYLDGRLAVCGPDEYRGSEALVHPALAAGPDSRVLLLGGGDGLALREVLRHRGVRSVRLVDADPALPRLAGTDPGLATLNGHSLDDPRVRTTAADPMAWLRSAPAEEYDVVLADLPAPSDGGPVKFHSEEFYGLAARLLAPDGRIAVRGGEGGSGGADGDAGGSGLWQIEAGLRAAGLRTTPYAVQGSARATCRPGPPDATQDFLLAAATPPPLALADDAPPPRALTPDTLRSSTIRLTTLRPPRPPAPLTLLGPR</sequence>
<reference evidence="8" key="2">
    <citation type="submission" date="2020-09" db="EMBL/GenBank/DDBJ databases">
        <authorList>
            <person name="Sun Q."/>
            <person name="Ohkuma M."/>
        </authorList>
    </citation>
    <scope>NUCLEOTIDE SEQUENCE</scope>
    <source>
        <strain evidence="8">JCM 4434</strain>
    </source>
</reference>
<dbReference type="Gene3D" id="1.20.1250.20">
    <property type="entry name" value="MFS general substrate transporter like domains"/>
    <property type="match status" value="1"/>
</dbReference>
<feature type="active site" description="Proton acceptor" evidence="4 5">
    <location>
        <position position="413"/>
    </location>
</feature>
<comment type="pathway">
    <text evidence="4">Amine and polyamine biosynthesis; spermidine biosynthesis; spermidine from putrescine: step 1/1.</text>
</comment>
<keyword evidence="4" id="KW-1133">Transmembrane helix</keyword>
<feature type="region of interest" description="Disordered" evidence="6">
    <location>
        <begin position="512"/>
        <end position="555"/>
    </location>
</feature>
<dbReference type="GO" id="GO:0004766">
    <property type="term" value="F:spermidine synthase activity"/>
    <property type="evidence" value="ECO:0007669"/>
    <property type="project" value="UniProtKB-UniRule"/>
</dbReference>
<reference evidence="8" key="1">
    <citation type="journal article" date="2014" name="Int. J. Syst. Evol. Microbiol.">
        <title>Complete genome sequence of Corynebacterium casei LMG S-19264T (=DSM 44701T), isolated from a smear-ripened cheese.</title>
        <authorList>
            <consortium name="US DOE Joint Genome Institute (JGI-PGF)"/>
            <person name="Walter F."/>
            <person name="Albersmeier A."/>
            <person name="Kalinowski J."/>
            <person name="Ruckert C."/>
        </authorList>
    </citation>
    <scope>NUCLEOTIDE SEQUENCE</scope>
    <source>
        <strain evidence="8">JCM 4434</strain>
    </source>
</reference>
<feature type="transmembrane region" description="Helical" evidence="4">
    <location>
        <begin position="180"/>
        <end position="200"/>
    </location>
</feature>
<dbReference type="InterPro" id="IPR001045">
    <property type="entry name" value="Spermi_synthase"/>
</dbReference>
<dbReference type="EMBL" id="BMUB01000003">
    <property type="protein sequence ID" value="GGU65578.1"/>
    <property type="molecule type" value="Genomic_DNA"/>
</dbReference>
<dbReference type="InterPro" id="IPR030373">
    <property type="entry name" value="PABS_CS"/>
</dbReference>
<comment type="similarity">
    <text evidence="1 4">Belongs to the spermidine/spermine synthase family.</text>
</comment>
<dbReference type="GO" id="GO:0010487">
    <property type="term" value="F:thermospermine synthase activity"/>
    <property type="evidence" value="ECO:0007669"/>
    <property type="project" value="UniProtKB-ARBA"/>
</dbReference>
<dbReference type="UniPathway" id="UPA00248">
    <property type="reaction ID" value="UER00314"/>
</dbReference>
<gene>
    <name evidence="8" type="primary">speE2</name>
    <name evidence="4" type="synonym">speE</name>
    <name evidence="8" type="ORF">GCM10010502_15580</name>
</gene>
<keyword evidence="4" id="KW-1003">Cell membrane</keyword>
<feature type="binding site" evidence="4">
    <location>
        <position position="422"/>
    </location>
    <ligand>
        <name>S-methyl-5'-thioadenosine</name>
        <dbReference type="ChEBI" id="CHEBI:17509"/>
    </ligand>
</feature>
<name>A0A8H9HKD8_KITAU</name>
<dbReference type="NCBIfam" id="NF002956">
    <property type="entry name" value="PRK03612.1"/>
    <property type="match status" value="1"/>
</dbReference>
<dbReference type="SUPFAM" id="SSF53335">
    <property type="entry name" value="S-adenosyl-L-methionine-dependent methyltransferases"/>
    <property type="match status" value="1"/>
</dbReference>
<dbReference type="PANTHER" id="PTHR43317">
    <property type="entry name" value="THERMOSPERMINE SYNTHASE ACAULIS5"/>
    <property type="match status" value="1"/>
</dbReference>
<dbReference type="PROSITE" id="PS51006">
    <property type="entry name" value="PABS_2"/>
    <property type="match status" value="1"/>
</dbReference>
<evidence type="ECO:0000313" key="9">
    <source>
        <dbReference type="Proteomes" id="UP000610124"/>
    </source>
</evidence>
<feature type="binding site" evidence="4">
    <location>
        <position position="286"/>
    </location>
    <ligand>
        <name>S-methyl-5'-thioadenosine</name>
        <dbReference type="ChEBI" id="CHEBI:17509"/>
    </ligand>
</feature>
<keyword evidence="4" id="KW-0812">Transmembrane</keyword>
<proteinExistence type="inferred from homology"/>
<dbReference type="InterPro" id="IPR036259">
    <property type="entry name" value="MFS_trans_sf"/>
</dbReference>
<dbReference type="PROSITE" id="PS01330">
    <property type="entry name" value="PABS_1"/>
    <property type="match status" value="1"/>
</dbReference>
<keyword evidence="3 4" id="KW-0620">Polyamine biosynthesis</keyword>
<feature type="transmembrane region" description="Helical" evidence="4">
    <location>
        <begin position="145"/>
        <end position="168"/>
    </location>
</feature>
<evidence type="ECO:0000259" key="7">
    <source>
        <dbReference type="PROSITE" id="PS51006"/>
    </source>
</evidence>
<evidence type="ECO:0000256" key="3">
    <source>
        <dbReference type="ARBA" id="ARBA00023115"/>
    </source>
</evidence>
<feature type="compositionally biased region" description="Pro residues" evidence="6">
    <location>
        <begin position="512"/>
        <end position="524"/>
    </location>
</feature>
<feature type="compositionally biased region" description="Low complexity" evidence="6">
    <location>
        <begin position="525"/>
        <end position="541"/>
    </location>
</feature>
<organism evidence="8 9">
    <name type="scientific">Kitasatospora aureofaciens</name>
    <name type="common">Streptomyces aureofaciens</name>
    <dbReference type="NCBI Taxonomy" id="1894"/>
    <lineage>
        <taxon>Bacteria</taxon>
        <taxon>Bacillati</taxon>
        <taxon>Actinomycetota</taxon>
        <taxon>Actinomycetes</taxon>
        <taxon>Kitasatosporales</taxon>
        <taxon>Streptomycetaceae</taxon>
        <taxon>Kitasatospora</taxon>
    </lineage>
</organism>
<comment type="subcellular location">
    <subcellularLocation>
        <location evidence="4">Cell membrane</location>
        <topology evidence="4">Multi-pass membrane protein</topology>
    </subcellularLocation>
</comment>
<dbReference type="SUPFAM" id="SSF103473">
    <property type="entry name" value="MFS general substrate transporter"/>
    <property type="match status" value="1"/>
</dbReference>
<feature type="transmembrane region" description="Helical" evidence="4">
    <location>
        <begin position="115"/>
        <end position="139"/>
    </location>
</feature>
<comment type="subunit">
    <text evidence="4">Homodimer or homotetramer.</text>
</comment>
<dbReference type="Pfam" id="PF01564">
    <property type="entry name" value="Spermine_synth"/>
    <property type="match status" value="1"/>
</dbReference>
<feature type="domain" description="PABS" evidence="7">
    <location>
        <begin position="247"/>
        <end position="508"/>
    </location>
</feature>
<evidence type="ECO:0000256" key="5">
    <source>
        <dbReference type="PROSITE-ProRule" id="PRU00354"/>
    </source>
</evidence>
<accession>A0A8H9HKD8</accession>
<evidence type="ECO:0000256" key="2">
    <source>
        <dbReference type="ARBA" id="ARBA00022679"/>
    </source>
</evidence>
<dbReference type="EC" id="2.5.1.16" evidence="4"/>
<feature type="transmembrane region" description="Helical" evidence="4">
    <location>
        <begin position="242"/>
        <end position="260"/>
    </location>
</feature>
<feature type="binding site" evidence="4">
    <location>
        <position position="340"/>
    </location>
    <ligand>
        <name>spermidine</name>
        <dbReference type="ChEBI" id="CHEBI:57834"/>
    </ligand>
</feature>
<dbReference type="HAMAP" id="MF_00198">
    <property type="entry name" value="Spermidine_synth"/>
    <property type="match status" value="1"/>
</dbReference>
<evidence type="ECO:0000256" key="6">
    <source>
        <dbReference type="SAM" id="MobiDB-lite"/>
    </source>
</evidence>
<comment type="caution">
    <text evidence="4">Lacks conserved residue(s) required for the propagation of feature annotation.</text>
</comment>
<feature type="transmembrane region" description="Helical" evidence="4">
    <location>
        <begin position="47"/>
        <end position="66"/>
    </location>
</feature>
<dbReference type="PANTHER" id="PTHR43317:SF1">
    <property type="entry name" value="THERMOSPERMINE SYNTHASE ACAULIS5"/>
    <property type="match status" value="1"/>
</dbReference>